<dbReference type="GO" id="GO:0071897">
    <property type="term" value="P:DNA biosynthetic process"/>
    <property type="evidence" value="ECO:0007669"/>
    <property type="project" value="UniProtKB-KW"/>
</dbReference>
<dbReference type="GO" id="GO:0005524">
    <property type="term" value="F:ATP binding"/>
    <property type="evidence" value="ECO:0007669"/>
    <property type="project" value="UniProtKB-UniRule"/>
</dbReference>
<dbReference type="Pfam" id="PF03477">
    <property type="entry name" value="ATP-cone"/>
    <property type="match status" value="1"/>
</dbReference>
<dbReference type="PROSITE" id="PS51161">
    <property type="entry name" value="ATP_CONE"/>
    <property type="match status" value="1"/>
</dbReference>
<dbReference type="Pfam" id="PF00317">
    <property type="entry name" value="Ribonuc_red_lgN"/>
    <property type="match status" value="1"/>
</dbReference>
<evidence type="ECO:0000256" key="1">
    <source>
        <dbReference type="ARBA" id="ARBA00001922"/>
    </source>
</evidence>
<keyword evidence="10" id="KW-1015">Disulfide bond</keyword>
<feature type="domain" description="ATP-cone" evidence="15">
    <location>
        <begin position="3"/>
        <end position="96"/>
    </location>
</feature>
<evidence type="ECO:0000256" key="4">
    <source>
        <dbReference type="ARBA" id="ARBA00022628"/>
    </source>
</evidence>
<keyword evidence="9" id="KW-0215">Deoxyribonucleotide synthesis</keyword>
<dbReference type="InterPro" id="IPR013346">
    <property type="entry name" value="NrdE_NrdA_C"/>
</dbReference>
<comment type="caution">
    <text evidence="16">The sequence shown here is derived from an EMBL/GenBank/DDBJ whole genome shotgun (WGS) entry which is preliminary data.</text>
</comment>
<dbReference type="GO" id="GO:0009263">
    <property type="term" value="P:deoxyribonucleotide biosynthetic process"/>
    <property type="evidence" value="ECO:0007669"/>
    <property type="project" value="UniProtKB-KW"/>
</dbReference>
<dbReference type="EMBL" id="PCXV01000028">
    <property type="protein sequence ID" value="PIR44084.1"/>
    <property type="molecule type" value="Genomic_DNA"/>
</dbReference>
<evidence type="ECO:0000256" key="6">
    <source>
        <dbReference type="ARBA" id="ARBA00022741"/>
    </source>
</evidence>
<dbReference type="PANTHER" id="PTHR43371:SF1">
    <property type="entry name" value="RIBONUCLEOSIDE-DIPHOSPHATE REDUCTASE"/>
    <property type="match status" value="1"/>
</dbReference>
<evidence type="ECO:0000256" key="5">
    <source>
        <dbReference type="ARBA" id="ARBA00022634"/>
    </source>
</evidence>
<dbReference type="GO" id="GO:0031419">
    <property type="term" value="F:cobalamin binding"/>
    <property type="evidence" value="ECO:0007669"/>
    <property type="project" value="UniProtKB-KW"/>
</dbReference>
<name>A0A2H0RDH8_9BACT</name>
<proteinExistence type="inferred from homology"/>
<keyword evidence="6 13" id="KW-0547">Nucleotide-binding</keyword>
<evidence type="ECO:0000256" key="10">
    <source>
        <dbReference type="ARBA" id="ARBA00023157"/>
    </source>
</evidence>
<evidence type="ECO:0000259" key="15">
    <source>
        <dbReference type="PROSITE" id="PS51161"/>
    </source>
</evidence>
<comment type="similarity">
    <text evidence="2 14">Belongs to the ribonucleoside diphosphate reductase class-2 family.</text>
</comment>
<dbReference type="InterPro" id="IPR005144">
    <property type="entry name" value="ATP-cone_dom"/>
</dbReference>
<dbReference type="InterPro" id="IPR050862">
    <property type="entry name" value="RdRp_reductase_class-2"/>
</dbReference>
<dbReference type="InterPro" id="IPR013344">
    <property type="entry name" value="RNR_NrdJ/NrdZ"/>
</dbReference>
<dbReference type="AlphaFoldDB" id="A0A2H0RDH8"/>
<dbReference type="EC" id="1.17.4.1" evidence="14"/>
<reference evidence="16 17" key="1">
    <citation type="submission" date="2017-09" db="EMBL/GenBank/DDBJ databases">
        <title>Depth-based differentiation of microbial function through sediment-hosted aquifers and enrichment of novel symbionts in the deep terrestrial subsurface.</title>
        <authorList>
            <person name="Probst A.J."/>
            <person name="Ladd B."/>
            <person name="Jarett J.K."/>
            <person name="Geller-Mcgrath D.E."/>
            <person name="Sieber C.M."/>
            <person name="Emerson J.B."/>
            <person name="Anantharaman K."/>
            <person name="Thomas B.C."/>
            <person name="Malmstrom R."/>
            <person name="Stieglmeier M."/>
            <person name="Klingl A."/>
            <person name="Woyke T."/>
            <person name="Ryan C.M."/>
            <person name="Banfield J.F."/>
        </authorList>
    </citation>
    <scope>NUCLEOTIDE SEQUENCE [LARGE SCALE GENOMIC DNA]</scope>
    <source>
        <strain evidence="16">CG10_big_fil_rev_8_21_14_0_10_31_9</strain>
    </source>
</reference>
<dbReference type="UniPathway" id="UPA00326"/>
<dbReference type="CDD" id="cd02888">
    <property type="entry name" value="RNR_II_dimer"/>
    <property type="match status" value="1"/>
</dbReference>
<evidence type="ECO:0000256" key="14">
    <source>
        <dbReference type="RuleBase" id="RU364064"/>
    </source>
</evidence>
<dbReference type="NCBIfam" id="TIGR02504">
    <property type="entry name" value="NrdJ_Z"/>
    <property type="match status" value="1"/>
</dbReference>
<dbReference type="Pfam" id="PF02867">
    <property type="entry name" value="Ribonuc_red_lgC"/>
    <property type="match status" value="1"/>
</dbReference>
<keyword evidence="8 14" id="KW-0560">Oxidoreductase</keyword>
<dbReference type="SUPFAM" id="SSF48168">
    <property type="entry name" value="R1 subunit of ribonucleotide reductase, N-terminal domain"/>
    <property type="match status" value="1"/>
</dbReference>
<evidence type="ECO:0000256" key="11">
    <source>
        <dbReference type="ARBA" id="ARBA00023285"/>
    </source>
</evidence>
<keyword evidence="5 14" id="KW-0237">DNA synthesis</keyword>
<evidence type="ECO:0000256" key="8">
    <source>
        <dbReference type="ARBA" id="ARBA00023002"/>
    </source>
</evidence>
<comment type="cofactor">
    <cofactor evidence="1 14">
        <name>adenosylcob(III)alamin</name>
        <dbReference type="ChEBI" id="CHEBI:18408"/>
    </cofactor>
</comment>
<dbReference type="InterPro" id="IPR008926">
    <property type="entry name" value="RNR_R1-su_N"/>
</dbReference>
<evidence type="ECO:0000313" key="16">
    <source>
        <dbReference type="EMBL" id="PIR44084.1"/>
    </source>
</evidence>
<protein>
    <recommendedName>
        <fullName evidence="14">Vitamin B12-dependent ribonucleotide reductase</fullName>
        <ecNumber evidence="14">1.17.4.1</ecNumber>
    </recommendedName>
</protein>
<sequence length="873" mass="98702">MFKSIKKRNGTDVPFKLEKITNAIYKASVAVGSPSWQLAENFSKEVLKRLEKKIKKGAVPEVEEVQDVVEQVLIEKVHPRIAKAYILYRQHRAEIRQEKKQILNKTEVDDVDKKFDINSLRVLASRYLKKDEEGNIIESPKELFTRVAVHAAIPSLFYDTKVFKKTGKLKEQKIEEIDYKKYDGKFSIGKYKLNEFHVEGMARVYERIARNRQIKVSWQHFLDFLKKGYFDKYESEVKAYYDLMTDRKFLPNTPAIANFGNYLGMGSACFTLGIADSIDKIMDSLKSAAIIFKSGGGLGYNFSHLRPEGDFVRTTGGIASGPISFMSMFDNMTEVIKQGGIRRGANMGILNSDHPDLEKFIHAKEGNKALKNFNISVMMKAEFWDALENKKTYKLVSPKSGKVVKEIDPAQLLDIIAFQAWESAEPGMLFHDIINEYNPFLKQLGPIESTNPCGEVPLYPFESCNLGSINVWNYLKKNGNKKSYFDWQNLAADIRTASRFLDNVVDINNYPLKEIEEMTIRTRKLGLGIMGLGDLLYEMEIPYNSKEGLVFMEKLMEFVNYYSKVESVELSKERGRLKDFDKTFYKEGRLPFAGFKDKSSWHLDWKDMSKKIKKFGVRNGFTTVIAPTGSISMIAGCSSGIEPVFSLVFEKNVAIGNFYYIDPVFDEKMQKEGLMDEALIKDVATMDGSVQKISYIPLKVKKVFVTAMDISPKDHIKVLAIFQKWTDSAISKTTNLPSTSTVEDIKSIYMMAHDLGCKGVTIYRDKSLKTQVLVTGSTKNKPKDIQRLSLVKKDEKTKGPVIYHESGVKKDISDELDLSPASSSQSGFVDLAAKFDIQLDGGLMNCPTCNTKLAKVEGCTKCLGCGWGMCSSG</sequence>
<evidence type="ECO:0000256" key="2">
    <source>
        <dbReference type="ARBA" id="ARBA00007405"/>
    </source>
</evidence>
<comment type="catalytic activity">
    <reaction evidence="12 14">
        <text>a 2'-deoxyribonucleoside 5'-diphosphate + [thioredoxin]-disulfide + H2O = a ribonucleoside 5'-diphosphate + [thioredoxin]-dithiol</text>
        <dbReference type="Rhea" id="RHEA:23252"/>
        <dbReference type="Rhea" id="RHEA-COMP:10698"/>
        <dbReference type="Rhea" id="RHEA-COMP:10700"/>
        <dbReference type="ChEBI" id="CHEBI:15377"/>
        <dbReference type="ChEBI" id="CHEBI:29950"/>
        <dbReference type="ChEBI" id="CHEBI:50058"/>
        <dbReference type="ChEBI" id="CHEBI:57930"/>
        <dbReference type="ChEBI" id="CHEBI:73316"/>
        <dbReference type="EC" id="1.17.4.1"/>
    </reaction>
</comment>
<evidence type="ECO:0000313" key="17">
    <source>
        <dbReference type="Proteomes" id="UP000231602"/>
    </source>
</evidence>
<evidence type="ECO:0000256" key="3">
    <source>
        <dbReference type="ARBA" id="ARBA00022533"/>
    </source>
</evidence>
<dbReference type="Gene3D" id="3.20.70.20">
    <property type="match status" value="2"/>
</dbReference>
<dbReference type="SUPFAM" id="SSF51998">
    <property type="entry name" value="PFL-like glycyl radical enzymes"/>
    <property type="match status" value="1"/>
</dbReference>
<keyword evidence="3" id="KW-0021">Allosteric enzyme</keyword>
<comment type="function">
    <text evidence="14">Catalyzes the reduction of ribonucleotides to deoxyribonucleotides. May function to provide a pool of deoxyribonucleotide precursors for DNA repair during oxygen limitation and/or for immediate growth after restoration of oxygen.</text>
</comment>
<dbReference type="NCBIfam" id="TIGR02506">
    <property type="entry name" value="NrdE_NrdA"/>
    <property type="match status" value="1"/>
</dbReference>
<dbReference type="PANTHER" id="PTHR43371">
    <property type="entry name" value="VITAMIN B12-DEPENDENT RIBONUCLEOTIDE REDUCTASE"/>
    <property type="match status" value="1"/>
</dbReference>
<dbReference type="Proteomes" id="UP000231602">
    <property type="component" value="Unassembled WGS sequence"/>
</dbReference>
<gene>
    <name evidence="16" type="ORF">COV23_01745</name>
</gene>
<organism evidence="16 17">
    <name type="scientific">Candidatus Wolfebacteria bacterium CG10_big_fil_rev_8_21_14_0_10_31_9</name>
    <dbReference type="NCBI Taxonomy" id="1975070"/>
    <lineage>
        <taxon>Bacteria</taxon>
        <taxon>Candidatus Wolfeibacteriota</taxon>
    </lineage>
</organism>
<accession>A0A2H0RDH8</accession>
<dbReference type="PRINTS" id="PR01183">
    <property type="entry name" value="RIBORDTASEM1"/>
</dbReference>
<dbReference type="InterPro" id="IPR000788">
    <property type="entry name" value="RNR_lg_C"/>
</dbReference>
<evidence type="ECO:0000256" key="7">
    <source>
        <dbReference type="ARBA" id="ARBA00022840"/>
    </source>
</evidence>
<dbReference type="GO" id="GO:0004748">
    <property type="term" value="F:ribonucleoside-diphosphate reductase activity, thioredoxin disulfide as acceptor"/>
    <property type="evidence" value="ECO:0007669"/>
    <property type="project" value="UniProtKB-EC"/>
</dbReference>
<dbReference type="InterPro" id="IPR013509">
    <property type="entry name" value="RNR_lsu_N"/>
</dbReference>
<keyword evidence="11 14" id="KW-0170">Cobalt</keyword>
<evidence type="ECO:0000256" key="12">
    <source>
        <dbReference type="ARBA" id="ARBA00047754"/>
    </source>
</evidence>
<keyword evidence="4 14" id="KW-0846">Cobalamin</keyword>
<evidence type="ECO:0000256" key="9">
    <source>
        <dbReference type="ARBA" id="ARBA00023116"/>
    </source>
</evidence>
<evidence type="ECO:0000256" key="13">
    <source>
        <dbReference type="PROSITE-ProRule" id="PRU00492"/>
    </source>
</evidence>
<keyword evidence="7 13" id="KW-0067">ATP-binding</keyword>